<dbReference type="InterPro" id="IPR036291">
    <property type="entry name" value="NAD(P)-bd_dom_sf"/>
</dbReference>
<keyword evidence="5" id="KW-1185">Reference proteome</keyword>
<dbReference type="PANTHER" id="PTHR48107">
    <property type="entry name" value="NADPH-DEPENDENT ALDEHYDE REDUCTASE-LIKE PROTEIN, CHLOROPLASTIC-RELATED"/>
    <property type="match status" value="1"/>
</dbReference>
<feature type="region of interest" description="Disordered" evidence="3">
    <location>
        <begin position="1"/>
        <end position="41"/>
    </location>
</feature>
<evidence type="ECO:0000256" key="3">
    <source>
        <dbReference type="SAM" id="MobiDB-lite"/>
    </source>
</evidence>
<evidence type="ECO:0000256" key="2">
    <source>
        <dbReference type="ARBA" id="ARBA00023002"/>
    </source>
</evidence>
<evidence type="ECO:0000256" key="1">
    <source>
        <dbReference type="ARBA" id="ARBA00006484"/>
    </source>
</evidence>
<reference evidence="4 5" key="1">
    <citation type="submission" date="2022-01" db="EMBL/GenBank/DDBJ databases">
        <title>Flavihumibacter sp. nov., isolated from sediment of a river.</title>
        <authorList>
            <person name="Liu H."/>
        </authorList>
    </citation>
    <scope>NUCLEOTIDE SEQUENCE [LARGE SCALE GENOMIC DNA]</scope>
    <source>
        <strain evidence="4 5">RY-1</strain>
    </source>
</reference>
<dbReference type="Pfam" id="PF13561">
    <property type="entry name" value="adh_short_C2"/>
    <property type="match status" value="1"/>
</dbReference>
<name>A0ABS9BNH0_9BACT</name>
<keyword evidence="2" id="KW-0560">Oxidoreductase</keyword>
<dbReference type="PRINTS" id="PR00080">
    <property type="entry name" value="SDRFAMILY"/>
</dbReference>
<feature type="compositionally biased region" description="Basic residues" evidence="3">
    <location>
        <begin position="1"/>
        <end position="10"/>
    </location>
</feature>
<dbReference type="InterPro" id="IPR020904">
    <property type="entry name" value="Sc_DH/Rdtase_CS"/>
</dbReference>
<dbReference type="PANTHER" id="PTHR48107:SF16">
    <property type="entry name" value="NADPH-DEPENDENT ALDEHYDE REDUCTASE 1, CHLOROPLASTIC"/>
    <property type="match status" value="1"/>
</dbReference>
<dbReference type="Gene3D" id="3.40.50.720">
    <property type="entry name" value="NAD(P)-binding Rossmann-like Domain"/>
    <property type="match status" value="1"/>
</dbReference>
<organism evidence="4 5">
    <name type="scientific">Flavihumibacter fluminis</name>
    <dbReference type="NCBI Taxonomy" id="2909236"/>
    <lineage>
        <taxon>Bacteria</taxon>
        <taxon>Pseudomonadati</taxon>
        <taxon>Bacteroidota</taxon>
        <taxon>Chitinophagia</taxon>
        <taxon>Chitinophagales</taxon>
        <taxon>Chitinophagaceae</taxon>
        <taxon>Flavihumibacter</taxon>
    </lineage>
</organism>
<dbReference type="PRINTS" id="PR00081">
    <property type="entry name" value="GDHRDH"/>
</dbReference>
<accession>A0ABS9BNH0</accession>
<dbReference type="SUPFAM" id="SSF51735">
    <property type="entry name" value="NAD(P)-binding Rossmann-fold domains"/>
    <property type="match status" value="1"/>
</dbReference>
<dbReference type="Proteomes" id="UP001200145">
    <property type="component" value="Unassembled WGS sequence"/>
</dbReference>
<gene>
    <name evidence="4" type="ORF">L0U88_17030</name>
</gene>
<comment type="caution">
    <text evidence="4">The sequence shown here is derived from an EMBL/GenBank/DDBJ whole genome shotgun (WGS) entry which is preliminary data.</text>
</comment>
<proteinExistence type="inferred from homology"/>
<dbReference type="EMBL" id="JAKEVY010000004">
    <property type="protein sequence ID" value="MCF1716349.1"/>
    <property type="molecule type" value="Genomic_DNA"/>
</dbReference>
<protein>
    <submittedName>
        <fullName evidence="4">SDR family oxidoreductase</fullName>
    </submittedName>
</protein>
<dbReference type="RefSeq" id="WP_234867454.1">
    <property type="nucleotide sequence ID" value="NZ_JAKEVY010000004.1"/>
</dbReference>
<dbReference type="PROSITE" id="PS00061">
    <property type="entry name" value="ADH_SHORT"/>
    <property type="match status" value="1"/>
</dbReference>
<sequence length="287" mass="31123">MPKANPKKTIHPAQQQRRPGKEGNMNPIPETDPMSTGSGKLKGRRVLITGGDSGIGKAVAKLFASEGAELALGYLNETTDAVETKAEVEAYGVNCLLIKADISREVNCRRVVEKTIKVFGGIDILINNAALHWEQKKFTDISTQQLQKTFHTNVFSYFWITKYALPHMKKGGCIINSSSVTAYRGSDALVDYASTKGAIISFTRSLAANLVDKGIRVNAVAPGPVWTPLIVSSFNQKKIKTFGSDSPMKRAGQPNEIAPAYLFLALKENSFMTGQVLHPNGGEIING</sequence>
<comment type="similarity">
    <text evidence="1">Belongs to the short-chain dehydrogenases/reductases (SDR) family.</text>
</comment>
<dbReference type="InterPro" id="IPR002347">
    <property type="entry name" value="SDR_fam"/>
</dbReference>
<evidence type="ECO:0000313" key="5">
    <source>
        <dbReference type="Proteomes" id="UP001200145"/>
    </source>
</evidence>
<evidence type="ECO:0000313" key="4">
    <source>
        <dbReference type="EMBL" id="MCF1716349.1"/>
    </source>
</evidence>